<keyword evidence="3" id="KW-0812">Transmembrane</keyword>
<proteinExistence type="inferred from homology"/>
<dbReference type="Gene3D" id="1.10.1470.10">
    <property type="entry name" value="YjbJ"/>
    <property type="match status" value="1"/>
</dbReference>
<keyword evidence="3" id="KW-1133">Transmembrane helix</keyword>
<dbReference type="InterPro" id="IPR036629">
    <property type="entry name" value="YjbJ_sf"/>
</dbReference>
<keyword evidence="6" id="KW-1185">Reference proteome</keyword>
<dbReference type="InterPro" id="IPR008462">
    <property type="entry name" value="CsbD"/>
</dbReference>
<dbReference type="SUPFAM" id="SSF69047">
    <property type="entry name" value="Hypothetical protein YjbJ"/>
    <property type="match status" value="1"/>
</dbReference>
<evidence type="ECO:0000313" key="6">
    <source>
        <dbReference type="Proteomes" id="UP001481677"/>
    </source>
</evidence>
<dbReference type="Pfam" id="PF05532">
    <property type="entry name" value="CsbD"/>
    <property type="match status" value="1"/>
</dbReference>
<feature type="domain" description="CsbD-like" evidence="4">
    <location>
        <begin position="27"/>
        <end position="77"/>
    </location>
</feature>
<evidence type="ECO:0000259" key="4">
    <source>
        <dbReference type="Pfam" id="PF05532"/>
    </source>
</evidence>
<keyword evidence="3" id="KW-0472">Membrane</keyword>
<organism evidence="5 6">
    <name type="scientific">Paraburkholderia azotifigens</name>
    <dbReference type="NCBI Taxonomy" id="2057004"/>
    <lineage>
        <taxon>Bacteria</taxon>
        <taxon>Pseudomonadati</taxon>
        <taxon>Pseudomonadota</taxon>
        <taxon>Betaproteobacteria</taxon>
        <taxon>Burkholderiales</taxon>
        <taxon>Burkholderiaceae</taxon>
        <taxon>Paraburkholderia</taxon>
    </lineage>
</organism>
<name>A0ABU9R2A0_9BURK</name>
<feature type="region of interest" description="Disordered" evidence="2">
    <location>
        <begin position="1"/>
        <end position="26"/>
    </location>
</feature>
<evidence type="ECO:0000256" key="1">
    <source>
        <dbReference type="ARBA" id="ARBA00009129"/>
    </source>
</evidence>
<dbReference type="EMBL" id="JAZHGA010000008">
    <property type="protein sequence ID" value="MEM5340699.1"/>
    <property type="molecule type" value="Genomic_DNA"/>
</dbReference>
<evidence type="ECO:0000256" key="2">
    <source>
        <dbReference type="SAM" id="MobiDB-lite"/>
    </source>
</evidence>
<sequence length="110" mass="11535">MAHETDMRRLVMDNDDSIEGRHMETTKTEGVVREAAGNVKETIGSLAGDVGMQIEGKADELRGKAQQLCADATDIARDAISSSPLAVLAGAVAAGFALGALWAANRHDDV</sequence>
<protein>
    <submittedName>
        <fullName evidence="5">CsbD family protein</fullName>
    </submittedName>
</protein>
<reference evidence="5 6" key="1">
    <citation type="submission" date="2024-01" db="EMBL/GenBank/DDBJ databases">
        <title>The diversity of rhizobia nodulating Mimosa spp. in eleven states of Brazil covering several biomes is determined by host plant, location, and edaphic factors.</title>
        <authorList>
            <person name="Rouws L."/>
            <person name="Barauna A."/>
            <person name="Beukes C."/>
            <person name="De Faria S.M."/>
            <person name="Gross E."/>
            <person name="Dos Reis Junior F.B."/>
            <person name="Simon M."/>
            <person name="Maluk M."/>
            <person name="Odee D.W."/>
            <person name="Kenicer G."/>
            <person name="Young J.P.W."/>
            <person name="Reis V.M."/>
            <person name="Zilli J."/>
            <person name="James E.K."/>
        </authorList>
    </citation>
    <scope>NUCLEOTIDE SEQUENCE [LARGE SCALE GENOMIC DNA]</scope>
    <source>
        <strain evidence="5 6">JPY530</strain>
    </source>
</reference>
<comment type="similarity">
    <text evidence="1">Belongs to the UPF0337 (CsbD) family.</text>
</comment>
<evidence type="ECO:0000313" key="5">
    <source>
        <dbReference type="EMBL" id="MEM5340699.1"/>
    </source>
</evidence>
<accession>A0ABU9R2A0</accession>
<gene>
    <name evidence="5" type="ORF">V4C56_13855</name>
</gene>
<feature type="transmembrane region" description="Helical" evidence="3">
    <location>
        <begin position="85"/>
        <end position="104"/>
    </location>
</feature>
<comment type="caution">
    <text evidence="5">The sequence shown here is derived from an EMBL/GenBank/DDBJ whole genome shotgun (WGS) entry which is preliminary data.</text>
</comment>
<evidence type="ECO:0000256" key="3">
    <source>
        <dbReference type="SAM" id="Phobius"/>
    </source>
</evidence>
<dbReference type="Proteomes" id="UP001481677">
    <property type="component" value="Unassembled WGS sequence"/>
</dbReference>